<proteinExistence type="predicted"/>
<dbReference type="PROSITE" id="PS50127">
    <property type="entry name" value="UBC_2"/>
    <property type="match status" value="1"/>
</dbReference>
<dbReference type="InterPro" id="IPR016135">
    <property type="entry name" value="UBQ-conjugating_enzyme/RWD"/>
</dbReference>
<dbReference type="SUPFAM" id="SSF54495">
    <property type="entry name" value="UBC-like"/>
    <property type="match status" value="1"/>
</dbReference>
<keyword evidence="3" id="KW-1185">Reference proteome</keyword>
<sequence>MFHPNVYQDGSLCMDVLQDQWSPCHNVSTLLTSIQSLLTDPNCSSPANPEAAQLYINDRAAYKRRVRRIAQKSLENC</sequence>
<dbReference type="EMBL" id="JAEHOE010000180">
    <property type="protein sequence ID" value="KAG2483331.1"/>
    <property type="molecule type" value="Genomic_DNA"/>
</dbReference>
<organism evidence="2 3">
    <name type="scientific">Edaphochlamys debaryana</name>
    <dbReference type="NCBI Taxonomy" id="47281"/>
    <lineage>
        <taxon>Eukaryota</taxon>
        <taxon>Viridiplantae</taxon>
        <taxon>Chlorophyta</taxon>
        <taxon>core chlorophytes</taxon>
        <taxon>Chlorophyceae</taxon>
        <taxon>CS clade</taxon>
        <taxon>Chlamydomonadales</taxon>
        <taxon>Chlamydomonadales incertae sedis</taxon>
        <taxon>Edaphochlamys</taxon>
    </lineage>
</organism>
<accession>A0A835XGK3</accession>
<reference evidence="2" key="1">
    <citation type="journal article" date="2020" name="bioRxiv">
        <title>Comparative genomics of Chlamydomonas.</title>
        <authorList>
            <person name="Craig R.J."/>
            <person name="Hasan A.R."/>
            <person name="Ness R.W."/>
            <person name="Keightley P.D."/>
        </authorList>
    </citation>
    <scope>NUCLEOTIDE SEQUENCE</scope>
    <source>
        <strain evidence="2">CCAP 11/70</strain>
    </source>
</reference>
<protein>
    <recommendedName>
        <fullName evidence="1">UBC core domain-containing protein</fullName>
    </recommendedName>
</protein>
<dbReference type="Proteomes" id="UP000612055">
    <property type="component" value="Unassembled WGS sequence"/>
</dbReference>
<evidence type="ECO:0000259" key="1">
    <source>
        <dbReference type="PROSITE" id="PS50127"/>
    </source>
</evidence>
<evidence type="ECO:0000313" key="3">
    <source>
        <dbReference type="Proteomes" id="UP000612055"/>
    </source>
</evidence>
<dbReference type="OrthoDB" id="9984419at2759"/>
<name>A0A835XGK3_9CHLO</name>
<dbReference type="SMART" id="SM00212">
    <property type="entry name" value="UBCc"/>
    <property type="match status" value="1"/>
</dbReference>
<dbReference type="AlphaFoldDB" id="A0A835XGK3"/>
<comment type="caution">
    <text evidence="2">The sequence shown here is derived from an EMBL/GenBank/DDBJ whole genome shotgun (WGS) entry which is preliminary data.</text>
</comment>
<dbReference type="InterPro" id="IPR000608">
    <property type="entry name" value="UBC"/>
</dbReference>
<gene>
    <name evidence="2" type="ORF">HYH03_017779</name>
</gene>
<evidence type="ECO:0000313" key="2">
    <source>
        <dbReference type="EMBL" id="KAG2483331.1"/>
    </source>
</evidence>
<dbReference type="InterPro" id="IPR050113">
    <property type="entry name" value="Ub_conjugating_enzyme"/>
</dbReference>
<dbReference type="Gene3D" id="3.10.110.10">
    <property type="entry name" value="Ubiquitin Conjugating Enzyme"/>
    <property type="match status" value="1"/>
</dbReference>
<dbReference type="Pfam" id="PF00179">
    <property type="entry name" value="UQ_con"/>
    <property type="match status" value="1"/>
</dbReference>
<feature type="domain" description="UBC core" evidence="1">
    <location>
        <begin position="1"/>
        <end position="75"/>
    </location>
</feature>
<dbReference type="PANTHER" id="PTHR24067">
    <property type="entry name" value="UBIQUITIN-CONJUGATING ENZYME E2"/>
    <property type="match status" value="1"/>
</dbReference>